<evidence type="ECO:0000256" key="2">
    <source>
        <dbReference type="ARBA" id="ARBA00015792"/>
    </source>
</evidence>
<feature type="transmembrane region" description="Helical" evidence="10">
    <location>
        <begin position="246"/>
        <end position="263"/>
    </location>
</feature>
<feature type="domain" description="Protein export membrane protein SecD/SecF C-terminal" evidence="11">
    <location>
        <begin position="123"/>
        <end position="294"/>
    </location>
</feature>
<dbReference type="InterPro" id="IPR022813">
    <property type="entry name" value="SecD/SecF_arch_bac"/>
</dbReference>
<dbReference type="GO" id="GO:0005886">
    <property type="term" value="C:plasma membrane"/>
    <property type="evidence" value="ECO:0007669"/>
    <property type="project" value="UniProtKB-SubCell"/>
</dbReference>
<feature type="transmembrane region" description="Helical" evidence="10">
    <location>
        <begin position="16"/>
        <end position="38"/>
    </location>
</feature>
<dbReference type="HAMAP" id="MF_01464_B">
    <property type="entry name" value="SecF_B"/>
    <property type="match status" value="1"/>
</dbReference>
<protein>
    <recommendedName>
        <fullName evidence="2">Protein translocase subunit SecF</fullName>
    </recommendedName>
</protein>
<dbReference type="Gene3D" id="1.20.1640.10">
    <property type="entry name" value="Multidrug efflux transporter AcrB transmembrane domain"/>
    <property type="match status" value="1"/>
</dbReference>
<dbReference type="PANTHER" id="PTHR30081">
    <property type="entry name" value="PROTEIN-EXPORT MEMBRANE PROTEIN SEC"/>
    <property type="match status" value="1"/>
</dbReference>
<dbReference type="GO" id="GO:0006886">
    <property type="term" value="P:intracellular protein transport"/>
    <property type="evidence" value="ECO:0007669"/>
    <property type="project" value="InterPro"/>
</dbReference>
<keyword evidence="7 10" id="KW-1133">Transmembrane helix</keyword>
<sequence>MRFRNYNFNFIGKRKIWFIISLAIIAAGIAGFIIQGGFNLGIDFLGGSLMEVEFERDVDVSEVRSVMNDIGLGNAILQRTEPNRFIIRTRARELGIPISTEEKKEILNSLDEKIGLLTTVPLQDRIVDAGFSKQITKYALIAIGASIVGILIYIWIRFELRFGAAAILALVHDVLVTLGAYAILQREINTATIAAILTIIGYSLNDTIVVFDRIRENTPKAGKLGYSKVVNDSVNITLTRSINTTLTTLFPVILLLILGTAALKDFALALTIGIITGTYSSIFFASPVLVAWNNKFPRYKK</sequence>
<dbReference type="FunFam" id="1.20.1640.10:FF:000024">
    <property type="entry name" value="Multifunctional fusion protein"/>
    <property type="match status" value="1"/>
</dbReference>
<keyword evidence="4" id="KW-1003">Cell membrane</keyword>
<feature type="transmembrane region" description="Helical" evidence="10">
    <location>
        <begin position="269"/>
        <end position="292"/>
    </location>
</feature>
<evidence type="ECO:0000313" key="12">
    <source>
        <dbReference type="EMBL" id="GAI00275.1"/>
    </source>
</evidence>
<dbReference type="Pfam" id="PF02355">
    <property type="entry name" value="SecD_SecF_C"/>
    <property type="match status" value="1"/>
</dbReference>
<dbReference type="PRINTS" id="PR01755">
    <property type="entry name" value="SECFTRNLCASE"/>
</dbReference>
<feature type="transmembrane region" description="Helical" evidence="10">
    <location>
        <begin position="138"/>
        <end position="156"/>
    </location>
</feature>
<dbReference type="PANTHER" id="PTHR30081:SF8">
    <property type="entry name" value="PROTEIN TRANSLOCASE SUBUNIT SECF"/>
    <property type="match status" value="1"/>
</dbReference>
<dbReference type="Pfam" id="PF07549">
    <property type="entry name" value="Sec_GG"/>
    <property type="match status" value="1"/>
</dbReference>
<reference evidence="12" key="1">
    <citation type="journal article" date="2014" name="Front. Microbiol.">
        <title>High frequency of phylogenetically diverse reductive dehalogenase-homologous genes in deep subseafloor sedimentary metagenomes.</title>
        <authorList>
            <person name="Kawai M."/>
            <person name="Futagami T."/>
            <person name="Toyoda A."/>
            <person name="Takaki Y."/>
            <person name="Nishi S."/>
            <person name="Hori S."/>
            <person name="Arai W."/>
            <person name="Tsubouchi T."/>
            <person name="Morono Y."/>
            <person name="Uchiyama I."/>
            <person name="Ito T."/>
            <person name="Fujiyama A."/>
            <person name="Inagaki F."/>
            <person name="Takami H."/>
        </authorList>
    </citation>
    <scope>NUCLEOTIDE SEQUENCE</scope>
    <source>
        <strain evidence="12">Expedition CK06-06</strain>
    </source>
</reference>
<evidence type="ECO:0000256" key="10">
    <source>
        <dbReference type="SAM" id="Phobius"/>
    </source>
</evidence>
<name>X1LCW2_9ZZZZ</name>
<gene>
    <name evidence="12" type="ORF">S06H3_02119</name>
</gene>
<dbReference type="SUPFAM" id="SSF82866">
    <property type="entry name" value="Multidrug efflux transporter AcrB transmembrane domain"/>
    <property type="match status" value="1"/>
</dbReference>
<dbReference type="NCBIfam" id="TIGR00916">
    <property type="entry name" value="2A0604s01"/>
    <property type="match status" value="1"/>
</dbReference>
<keyword evidence="9 10" id="KW-0472">Membrane</keyword>
<evidence type="ECO:0000259" key="11">
    <source>
        <dbReference type="Pfam" id="PF02355"/>
    </source>
</evidence>
<evidence type="ECO:0000256" key="4">
    <source>
        <dbReference type="ARBA" id="ARBA00022475"/>
    </source>
</evidence>
<comment type="caution">
    <text evidence="12">The sequence shown here is derived from an EMBL/GenBank/DDBJ whole genome shotgun (WGS) entry which is preliminary data.</text>
</comment>
<dbReference type="InterPro" id="IPR048634">
    <property type="entry name" value="SecD_SecF_C"/>
</dbReference>
<dbReference type="InterPro" id="IPR022646">
    <property type="entry name" value="SecD/SecF_CS"/>
</dbReference>
<evidence type="ECO:0000256" key="3">
    <source>
        <dbReference type="ARBA" id="ARBA00022448"/>
    </source>
</evidence>
<keyword evidence="8" id="KW-0811">Translocation</keyword>
<evidence type="ECO:0000256" key="5">
    <source>
        <dbReference type="ARBA" id="ARBA00022692"/>
    </source>
</evidence>
<dbReference type="InterPro" id="IPR022645">
    <property type="entry name" value="SecD/SecF_bac"/>
</dbReference>
<organism evidence="12">
    <name type="scientific">marine sediment metagenome</name>
    <dbReference type="NCBI Taxonomy" id="412755"/>
    <lineage>
        <taxon>unclassified sequences</taxon>
        <taxon>metagenomes</taxon>
        <taxon>ecological metagenomes</taxon>
    </lineage>
</organism>
<dbReference type="NCBIfam" id="TIGR00966">
    <property type="entry name" value="transloc_SecF"/>
    <property type="match status" value="1"/>
</dbReference>
<proteinExistence type="inferred from homology"/>
<dbReference type="AlphaFoldDB" id="X1LCW2"/>
<evidence type="ECO:0000256" key="7">
    <source>
        <dbReference type="ARBA" id="ARBA00022989"/>
    </source>
</evidence>
<feature type="transmembrane region" description="Helical" evidence="10">
    <location>
        <begin position="190"/>
        <end position="211"/>
    </location>
</feature>
<dbReference type="InterPro" id="IPR005665">
    <property type="entry name" value="SecF_bac"/>
</dbReference>
<comment type="subcellular location">
    <subcellularLocation>
        <location evidence="1">Cell membrane</location>
        <topology evidence="1">Multi-pass membrane protein</topology>
    </subcellularLocation>
</comment>
<dbReference type="GO" id="GO:0015450">
    <property type="term" value="F:protein-transporting ATPase activity"/>
    <property type="evidence" value="ECO:0007669"/>
    <property type="project" value="InterPro"/>
</dbReference>
<keyword evidence="3" id="KW-0813">Transport</keyword>
<evidence type="ECO:0000256" key="1">
    <source>
        <dbReference type="ARBA" id="ARBA00004651"/>
    </source>
</evidence>
<keyword evidence="6" id="KW-0653">Protein transport</keyword>
<feature type="transmembrane region" description="Helical" evidence="10">
    <location>
        <begin position="163"/>
        <end position="184"/>
    </location>
</feature>
<dbReference type="InterPro" id="IPR055344">
    <property type="entry name" value="SecD_SecF_C_bact"/>
</dbReference>
<keyword evidence="5 10" id="KW-0812">Transmembrane</keyword>
<dbReference type="EMBL" id="BARV01000591">
    <property type="protein sequence ID" value="GAI00275.1"/>
    <property type="molecule type" value="Genomic_DNA"/>
</dbReference>
<evidence type="ECO:0000256" key="6">
    <source>
        <dbReference type="ARBA" id="ARBA00022927"/>
    </source>
</evidence>
<evidence type="ECO:0000256" key="8">
    <source>
        <dbReference type="ARBA" id="ARBA00023010"/>
    </source>
</evidence>
<accession>X1LCW2</accession>
<evidence type="ECO:0000256" key="9">
    <source>
        <dbReference type="ARBA" id="ARBA00023136"/>
    </source>
</evidence>